<accession>A0A3N4IYF6</accession>
<sequence length="210" mass="23718">MTRKRKSRKPKKHHKPQATNDAVGTLNTDLIVVVQKAEGDCCTREGSELDLDPYHQLRSRLFPKTPSTAPQAPLAPPAQTVAHSCSSISQRMKYKTCSFIHGIQRQQIWMIHKVSVLGGSLGPVLNCAVVDEGWRTALEEIGVGLTVEEVDRLPEDRFIELTERVFKTLGYRDMLEYVGNASKLYTQTFEEMCPGMSESDWDITDDIFYD</sequence>
<feature type="compositionally biased region" description="Basic residues" evidence="1">
    <location>
        <begin position="1"/>
        <end position="16"/>
    </location>
</feature>
<dbReference type="AlphaFoldDB" id="A0A3N4IYF6"/>
<protein>
    <submittedName>
        <fullName evidence="2">Uncharacterized protein</fullName>
    </submittedName>
</protein>
<dbReference type="EMBL" id="ML119648">
    <property type="protein sequence ID" value="RPA86694.1"/>
    <property type="molecule type" value="Genomic_DNA"/>
</dbReference>
<evidence type="ECO:0000256" key="1">
    <source>
        <dbReference type="SAM" id="MobiDB-lite"/>
    </source>
</evidence>
<keyword evidence="3" id="KW-1185">Reference proteome</keyword>
<reference evidence="2 3" key="1">
    <citation type="journal article" date="2018" name="Nat. Ecol. Evol.">
        <title>Pezizomycetes genomes reveal the molecular basis of ectomycorrhizal truffle lifestyle.</title>
        <authorList>
            <person name="Murat C."/>
            <person name="Payen T."/>
            <person name="Noel B."/>
            <person name="Kuo A."/>
            <person name="Morin E."/>
            <person name="Chen J."/>
            <person name="Kohler A."/>
            <person name="Krizsan K."/>
            <person name="Balestrini R."/>
            <person name="Da Silva C."/>
            <person name="Montanini B."/>
            <person name="Hainaut M."/>
            <person name="Levati E."/>
            <person name="Barry K.W."/>
            <person name="Belfiori B."/>
            <person name="Cichocki N."/>
            <person name="Clum A."/>
            <person name="Dockter R.B."/>
            <person name="Fauchery L."/>
            <person name="Guy J."/>
            <person name="Iotti M."/>
            <person name="Le Tacon F."/>
            <person name="Lindquist E.A."/>
            <person name="Lipzen A."/>
            <person name="Malagnac F."/>
            <person name="Mello A."/>
            <person name="Molinier V."/>
            <person name="Miyauchi S."/>
            <person name="Poulain J."/>
            <person name="Riccioni C."/>
            <person name="Rubini A."/>
            <person name="Sitrit Y."/>
            <person name="Splivallo R."/>
            <person name="Traeger S."/>
            <person name="Wang M."/>
            <person name="Zifcakova L."/>
            <person name="Wipf D."/>
            <person name="Zambonelli A."/>
            <person name="Paolocci F."/>
            <person name="Nowrousian M."/>
            <person name="Ottonello S."/>
            <person name="Baldrian P."/>
            <person name="Spatafora J.W."/>
            <person name="Henrissat B."/>
            <person name="Nagy L.G."/>
            <person name="Aury J.M."/>
            <person name="Wincker P."/>
            <person name="Grigoriev I.V."/>
            <person name="Bonfante P."/>
            <person name="Martin F.M."/>
        </authorList>
    </citation>
    <scope>NUCLEOTIDE SEQUENCE [LARGE SCALE GENOMIC DNA]</scope>
    <source>
        <strain evidence="2 3">RN42</strain>
    </source>
</reference>
<proteinExistence type="predicted"/>
<gene>
    <name evidence="2" type="ORF">BJ508DRAFT_357812</name>
</gene>
<feature type="region of interest" description="Disordered" evidence="1">
    <location>
        <begin position="1"/>
        <end position="22"/>
    </location>
</feature>
<evidence type="ECO:0000313" key="3">
    <source>
        <dbReference type="Proteomes" id="UP000275078"/>
    </source>
</evidence>
<name>A0A3N4IYF6_ASCIM</name>
<evidence type="ECO:0000313" key="2">
    <source>
        <dbReference type="EMBL" id="RPA86694.1"/>
    </source>
</evidence>
<dbReference type="Proteomes" id="UP000275078">
    <property type="component" value="Unassembled WGS sequence"/>
</dbReference>
<organism evidence="2 3">
    <name type="scientific">Ascobolus immersus RN42</name>
    <dbReference type="NCBI Taxonomy" id="1160509"/>
    <lineage>
        <taxon>Eukaryota</taxon>
        <taxon>Fungi</taxon>
        <taxon>Dikarya</taxon>
        <taxon>Ascomycota</taxon>
        <taxon>Pezizomycotina</taxon>
        <taxon>Pezizomycetes</taxon>
        <taxon>Pezizales</taxon>
        <taxon>Ascobolaceae</taxon>
        <taxon>Ascobolus</taxon>
    </lineage>
</organism>